<evidence type="ECO:0000313" key="1">
    <source>
        <dbReference type="EMBL" id="MBV2129971.1"/>
    </source>
</evidence>
<dbReference type="PANTHER" id="PTHR32305:SF15">
    <property type="entry name" value="PROTEIN RHSA-RELATED"/>
    <property type="match status" value="1"/>
</dbReference>
<name>A0ABS6MNR0_9GAMM</name>
<dbReference type="InterPro" id="IPR050708">
    <property type="entry name" value="T6SS_VgrG/RHS"/>
</dbReference>
<evidence type="ECO:0000313" key="2">
    <source>
        <dbReference type="Proteomes" id="UP000704611"/>
    </source>
</evidence>
<comment type="caution">
    <text evidence="1">The sequence shown here is derived from an EMBL/GenBank/DDBJ whole genome shotgun (WGS) entry which is preliminary data.</text>
</comment>
<dbReference type="EMBL" id="JAHRID010000006">
    <property type="protein sequence ID" value="MBV2129971.1"/>
    <property type="molecule type" value="Genomic_DNA"/>
</dbReference>
<dbReference type="PANTHER" id="PTHR32305">
    <property type="match status" value="1"/>
</dbReference>
<dbReference type="InterPro" id="IPR022385">
    <property type="entry name" value="Rhs_assc_core"/>
</dbReference>
<keyword evidence="2" id="KW-1185">Reference proteome</keyword>
<protein>
    <submittedName>
        <fullName evidence="1">RHS repeat-associated core domain-containing protein</fullName>
    </submittedName>
</protein>
<dbReference type="Proteomes" id="UP000704611">
    <property type="component" value="Unassembled WGS sequence"/>
</dbReference>
<accession>A0ABS6MNR0</accession>
<proteinExistence type="predicted"/>
<dbReference type="NCBIfam" id="TIGR03696">
    <property type="entry name" value="Rhs_assc_core"/>
    <property type="match status" value="1"/>
</dbReference>
<reference evidence="1 2" key="1">
    <citation type="submission" date="2021-06" db="EMBL/GenBank/DDBJ databases">
        <title>Rheinheimera indica sp. nov., isolated from deep-sea sediment.</title>
        <authorList>
            <person name="Wang Z."/>
            <person name="Zhang X.-Y."/>
        </authorList>
    </citation>
    <scope>NUCLEOTIDE SEQUENCE [LARGE SCALE GENOMIC DNA]</scope>
    <source>
        <strain evidence="1 2">SM2107</strain>
    </source>
</reference>
<gene>
    <name evidence="1" type="ORF">KQY15_12845</name>
</gene>
<sequence length="206" mass="22521">MITNQSKGVVWRAKLEAFDRSVLTTSIGEFNIGFPGQYWDSEKLSWYNYFRDYDATTGRYLQSDPIGLAGGLNTYGYVGGNPVNFVDEHGLYRKHIKFACFGVTIGAFALDMGGVRSAVVGATKENPYQKQADKLNTQLDTWEAEAKQCSDTTQKNKYREAIRAVESTRNDMARQAAEWNINNSFGGTAGVAGLALVVAGAACGSL</sequence>
<organism evidence="1 2">
    <name type="scientific">Arsukibacterium indicum</name>
    <dbReference type="NCBI Taxonomy" id="2848612"/>
    <lineage>
        <taxon>Bacteria</taxon>
        <taxon>Pseudomonadati</taxon>
        <taxon>Pseudomonadota</taxon>
        <taxon>Gammaproteobacteria</taxon>
        <taxon>Chromatiales</taxon>
        <taxon>Chromatiaceae</taxon>
        <taxon>Arsukibacterium</taxon>
    </lineage>
</organism>